<comment type="caution">
    <text evidence="1">The sequence shown here is derived from an EMBL/GenBank/DDBJ whole genome shotgun (WGS) entry which is preliminary data.</text>
</comment>
<sequence length="66" mass="7530">MNDIYDLEKYPYLRQAPKDAVKSINKGADINESGARFLAYVIRRICFLSFLSTPPALFARLFAEVT</sequence>
<evidence type="ECO:0000313" key="1">
    <source>
        <dbReference type="EMBL" id="KAF8790684.1"/>
    </source>
</evidence>
<evidence type="ECO:0000313" key="2">
    <source>
        <dbReference type="Proteomes" id="UP000807504"/>
    </source>
</evidence>
<name>A0A8T0FHD0_ARGBR</name>
<gene>
    <name evidence="1" type="ORF">HNY73_005671</name>
</gene>
<dbReference type="EMBL" id="JABXBU010000011">
    <property type="protein sequence ID" value="KAF8790684.1"/>
    <property type="molecule type" value="Genomic_DNA"/>
</dbReference>
<dbReference type="Proteomes" id="UP000807504">
    <property type="component" value="Unassembled WGS sequence"/>
</dbReference>
<reference evidence="1" key="2">
    <citation type="submission" date="2020-06" db="EMBL/GenBank/DDBJ databases">
        <authorList>
            <person name="Sheffer M."/>
        </authorList>
    </citation>
    <scope>NUCLEOTIDE SEQUENCE</scope>
</reference>
<proteinExistence type="predicted"/>
<dbReference type="AlphaFoldDB" id="A0A8T0FHD0"/>
<accession>A0A8T0FHD0</accession>
<reference evidence="1" key="1">
    <citation type="journal article" date="2020" name="bioRxiv">
        <title>Chromosome-level reference genome of the European wasp spider Argiope bruennichi: a resource for studies on range expansion and evolutionary adaptation.</title>
        <authorList>
            <person name="Sheffer M.M."/>
            <person name="Hoppe A."/>
            <person name="Krehenwinkel H."/>
            <person name="Uhl G."/>
            <person name="Kuss A.W."/>
            <person name="Jensen L."/>
            <person name="Jensen C."/>
            <person name="Gillespie R.G."/>
            <person name="Hoff K.J."/>
            <person name="Prost S."/>
        </authorList>
    </citation>
    <scope>NUCLEOTIDE SEQUENCE</scope>
</reference>
<protein>
    <submittedName>
        <fullName evidence="1">Uncharacterized protein</fullName>
    </submittedName>
</protein>
<keyword evidence="2" id="KW-1185">Reference proteome</keyword>
<organism evidence="1 2">
    <name type="scientific">Argiope bruennichi</name>
    <name type="common">Wasp spider</name>
    <name type="synonym">Aranea bruennichi</name>
    <dbReference type="NCBI Taxonomy" id="94029"/>
    <lineage>
        <taxon>Eukaryota</taxon>
        <taxon>Metazoa</taxon>
        <taxon>Ecdysozoa</taxon>
        <taxon>Arthropoda</taxon>
        <taxon>Chelicerata</taxon>
        <taxon>Arachnida</taxon>
        <taxon>Araneae</taxon>
        <taxon>Araneomorphae</taxon>
        <taxon>Entelegynae</taxon>
        <taxon>Araneoidea</taxon>
        <taxon>Araneidae</taxon>
        <taxon>Argiope</taxon>
    </lineage>
</organism>